<feature type="transmembrane region" description="Helical" evidence="2">
    <location>
        <begin position="1587"/>
        <end position="1610"/>
    </location>
</feature>
<reference evidence="3 4" key="1">
    <citation type="submission" date="2019-01" db="EMBL/GenBank/DDBJ databases">
        <authorList>
            <consortium name="Pathogen Informatics"/>
        </authorList>
    </citation>
    <scope>NUCLEOTIDE SEQUENCE [LARGE SCALE GENOMIC DNA]</scope>
    <source>
        <strain evidence="3 4">NCTC10168</strain>
    </source>
</reference>
<dbReference type="RefSeq" id="WP_129646286.1">
    <property type="nucleotide sequence ID" value="NZ_LR215037.1"/>
</dbReference>
<evidence type="ECO:0000256" key="2">
    <source>
        <dbReference type="SAM" id="Phobius"/>
    </source>
</evidence>
<organism evidence="3 4">
    <name type="scientific">Mycoplasmopsis maculosa</name>
    <dbReference type="NCBI Taxonomy" id="114885"/>
    <lineage>
        <taxon>Bacteria</taxon>
        <taxon>Bacillati</taxon>
        <taxon>Mycoplasmatota</taxon>
        <taxon>Mycoplasmoidales</taxon>
        <taxon>Metamycoplasmataceae</taxon>
        <taxon>Mycoplasmopsis</taxon>
    </lineage>
</organism>
<name>A0A449B3Y8_9BACT</name>
<keyword evidence="2" id="KW-0472">Membrane</keyword>
<sequence length="1620" mass="191991">MKKIKLLPILSVPLAAAPLVSLYDYEFDKMYYAEHIVTISDIQKLFKELFQDNFIANSYNPRYYGHSSYRLINNKKYVSNSNLSGNWFNKNGQINLNNLDNINNLSFNSFYSQFKNELNQFEVNEQDIFNVFSIYRNKKNELNFNNIEELKSKVKTETINVTIDKLENNNLFKFDDDFYYEYDEYTIRYENDNSSLEYAEFSGENDYYYNALNDEEDLLKSGHLVINNDEFWPSIEYLKLSDFKISKTDDDFYFLKTKIDEQEYLNNKLSSLYKLNLYYEIKPYLSKYRNKFLVSSTNKIFLDVNNNIPTFRTEISYIDEIDIKDFLLSKYLNKKEVKNINENYIYEVEYDDYAEFIVNLGKNYTSMSIFNKLIQNFNDRNIKMIYDNQNPYFEANFENKKLKIYLKIKPNSTINDSFWWNRFNIVVPKYNSNNATQKLFSLNVSVPADDSQNINNQYNISVLEKPNKTFFSQARIFLNLSNKRNEELIINDNIVPIGLTGFIYNINPTDKKMKIQIKVYDVDSDNNILDTYKVFTISDNLFSDIGIENVYDEINFKLHSWNPKQNLEQAQKINPYIIDENFKEVSDKDGNLIKNPEYDFKINPNTGTYESIWTLNKAFYENISDFVVWPKINKLESENKILEYFANENDSIIVKTIFADNGLKLDFSQGFTEINGYYLGNDINSLGNSFTKFSLPTDKDKILYFTAPFSEGWYLLSAIQKTGLAKYYLIYQTNEKFKNNSQENVLDNSFLNLKNQNKVNNLINSKYFYSFRDYVKAQSLDIQNLSYSDLIIQYENFLLFNNLSFNVYFDNLKQNDFINDFENYLISNNKFGDTKPTLNEFKELLFNFINSKMNNDKNQKNIYSYIETKPIDNLEPQKFDYLNNENDKNLIIIKPDEDLNIYNFKFNYNIDPSTTIVNFIKNKESYNVDLTEWLYKNGYRINFPLELIFNENKLIELISKKTINDWLKNESLLKEIVKENITHFKIFNKEIDINNETFEINGKNINITELLSLLKNISFSFSEKGIFINIFGKYEINGEKFIINSSDLNLKIDWPIYSSPFSSFKINNLKYDNFNLEKIKNELNKNNLFSNQNYETTIEDVLYEFILEYLNDFKIDNIYSDIDLLVTSEYTKYLTDEELLDEEKIKKITKNLVLNKISNDYVLNKIIDEIKAKKLINSSEIDFNIDKKELKSKLKQILNSKYDELNNKYSKLSEIINYWIDKDKIIFSISNHKISKYNEDISELLKDFNNLKFVLEDKEANFNWNNINNFFEYKKRLLKIIKNNLDKYRFNLKSLEKYQEWINYYDSLGNGFKKEILYILWTFFDKEAAKISKNKTEEIKLFSHFFPKENINNIIENFLIKQNYSLNAEKINNNEIFNNLLIKNKEKFLSYTKDIVLISPIESITGEKNISAISILNIEIDKLIDNSNKSNNDNSSDNNDSNNSNNDNINTQNNDESKINLSSFYFNDISIFLNQNDSTSYKDKIITKIIENILNVFDFNQEQKAELLKNINLPTFNDAFFKDILVKSNNLAILEEKEYYKNSKNISFKANLNSKKFIGENNFNLNIYLNKDFDLDYEEKLKEKTKIIWISTLVLALILTSGIITTVIVLNKKQRKVKII</sequence>
<feature type="region of interest" description="Disordered" evidence="1">
    <location>
        <begin position="1429"/>
        <end position="1454"/>
    </location>
</feature>
<keyword evidence="2" id="KW-1133">Transmembrane helix</keyword>
<gene>
    <name evidence="3" type="ORF">NCTC10168_00214</name>
</gene>
<protein>
    <submittedName>
        <fullName evidence="3">Uncharacterized protein</fullName>
    </submittedName>
</protein>
<dbReference type="Proteomes" id="UP000290243">
    <property type="component" value="Chromosome"/>
</dbReference>
<evidence type="ECO:0000256" key="1">
    <source>
        <dbReference type="SAM" id="MobiDB-lite"/>
    </source>
</evidence>
<keyword evidence="4" id="KW-1185">Reference proteome</keyword>
<accession>A0A449B3Y8</accession>
<evidence type="ECO:0000313" key="3">
    <source>
        <dbReference type="EMBL" id="VEU75296.1"/>
    </source>
</evidence>
<keyword evidence="2" id="KW-0812">Transmembrane</keyword>
<evidence type="ECO:0000313" key="4">
    <source>
        <dbReference type="Proteomes" id="UP000290243"/>
    </source>
</evidence>
<dbReference type="KEGG" id="mmau:NCTC10168_00214"/>
<dbReference type="OrthoDB" id="400339at2"/>
<proteinExistence type="predicted"/>
<dbReference type="EMBL" id="LR215037">
    <property type="protein sequence ID" value="VEU75296.1"/>
    <property type="molecule type" value="Genomic_DNA"/>
</dbReference>